<feature type="region of interest" description="Disordered" evidence="1">
    <location>
        <begin position="137"/>
        <end position="156"/>
    </location>
</feature>
<sequence>MQTHRNGSWLHRDAYMLEPKTNHRMGKEYGINKFPREEEGEGNGEYLLGCYEWRRAITLYRSCVPDSRNYKLVFKEIFELNATEKESNQRRGNGSKGLALENELASIKVTMAAMQTKADENQAQLIGLLTKNITKGEDESMYNGPKSKLTTNGGHNDNGVKRLEGIHWMNSVNW</sequence>
<protein>
    <submittedName>
        <fullName evidence="2">Uncharacterized protein</fullName>
    </submittedName>
</protein>
<evidence type="ECO:0000313" key="3">
    <source>
        <dbReference type="Proteomes" id="UP001189624"/>
    </source>
</evidence>
<gene>
    <name evidence="2" type="ORF">AYBTSS11_LOCUS20470</name>
</gene>
<reference evidence="2" key="1">
    <citation type="submission" date="2023-10" db="EMBL/GenBank/DDBJ databases">
        <authorList>
            <person name="Domelevo Entfellner J.-B."/>
        </authorList>
    </citation>
    <scope>NUCLEOTIDE SEQUENCE</scope>
</reference>
<dbReference type="Proteomes" id="UP001189624">
    <property type="component" value="Chromosome 6"/>
</dbReference>
<dbReference type="Gramene" id="rna-AYBTSS11_LOCUS20470">
    <property type="protein sequence ID" value="CAJ1964729.1"/>
    <property type="gene ID" value="gene-AYBTSS11_LOCUS20470"/>
</dbReference>
<keyword evidence="3" id="KW-1185">Reference proteome</keyword>
<evidence type="ECO:0000313" key="2">
    <source>
        <dbReference type="EMBL" id="CAJ1964729.1"/>
    </source>
</evidence>
<dbReference type="EMBL" id="OY731403">
    <property type="protein sequence ID" value="CAJ1964729.1"/>
    <property type="molecule type" value="Genomic_DNA"/>
</dbReference>
<accession>A0AA86T759</accession>
<name>A0AA86T759_9FABA</name>
<evidence type="ECO:0000256" key="1">
    <source>
        <dbReference type="SAM" id="MobiDB-lite"/>
    </source>
</evidence>
<dbReference type="AlphaFoldDB" id="A0AA86T759"/>
<organism evidence="2 3">
    <name type="scientific">Sphenostylis stenocarpa</name>
    <dbReference type="NCBI Taxonomy" id="92480"/>
    <lineage>
        <taxon>Eukaryota</taxon>
        <taxon>Viridiplantae</taxon>
        <taxon>Streptophyta</taxon>
        <taxon>Embryophyta</taxon>
        <taxon>Tracheophyta</taxon>
        <taxon>Spermatophyta</taxon>
        <taxon>Magnoliopsida</taxon>
        <taxon>eudicotyledons</taxon>
        <taxon>Gunneridae</taxon>
        <taxon>Pentapetalae</taxon>
        <taxon>rosids</taxon>
        <taxon>fabids</taxon>
        <taxon>Fabales</taxon>
        <taxon>Fabaceae</taxon>
        <taxon>Papilionoideae</taxon>
        <taxon>50 kb inversion clade</taxon>
        <taxon>NPAAA clade</taxon>
        <taxon>indigoferoid/millettioid clade</taxon>
        <taxon>Phaseoleae</taxon>
        <taxon>Sphenostylis</taxon>
    </lineage>
</organism>
<proteinExistence type="predicted"/>